<dbReference type="InterPro" id="IPR023457">
    <property type="entry name" value="Met-tRNA_synth_2"/>
</dbReference>
<dbReference type="InterPro" id="IPR014758">
    <property type="entry name" value="Met-tRNA_synth"/>
</dbReference>
<keyword evidence="7 11" id="KW-0648">Protein biosynthesis</keyword>
<evidence type="ECO:0000256" key="6">
    <source>
        <dbReference type="ARBA" id="ARBA00022840"/>
    </source>
</evidence>
<dbReference type="PANTHER" id="PTHR43326">
    <property type="entry name" value="METHIONYL-TRNA SYNTHETASE"/>
    <property type="match status" value="1"/>
</dbReference>
<organism evidence="14 15">
    <name type="scientific">Candidatus Curtissbacteria bacterium RIFCSPHIGHO2_12_FULL_38_9b</name>
    <dbReference type="NCBI Taxonomy" id="1797720"/>
    <lineage>
        <taxon>Bacteria</taxon>
        <taxon>Candidatus Curtissiibacteriota</taxon>
    </lineage>
</organism>
<dbReference type="SUPFAM" id="SSF52374">
    <property type="entry name" value="Nucleotidylyl transferase"/>
    <property type="match status" value="1"/>
</dbReference>
<evidence type="ECO:0000256" key="5">
    <source>
        <dbReference type="ARBA" id="ARBA00022741"/>
    </source>
</evidence>
<dbReference type="FunFam" id="2.170.220.10:FF:000001">
    <property type="entry name" value="methionine--tRNA ligase, mitochondrial"/>
    <property type="match status" value="1"/>
</dbReference>
<dbReference type="InterPro" id="IPR009080">
    <property type="entry name" value="tRNAsynth_Ia_anticodon-bd"/>
</dbReference>
<evidence type="ECO:0000259" key="13">
    <source>
        <dbReference type="Pfam" id="PF09334"/>
    </source>
</evidence>
<proteinExistence type="inferred from homology"/>
<evidence type="ECO:0000256" key="12">
    <source>
        <dbReference type="SAM" id="SignalP"/>
    </source>
</evidence>
<dbReference type="GO" id="GO:0005524">
    <property type="term" value="F:ATP binding"/>
    <property type="evidence" value="ECO:0007669"/>
    <property type="project" value="UniProtKB-KW"/>
</dbReference>
<dbReference type="SUPFAM" id="SSF47323">
    <property type="entry name" value="Anticodon-binding domain of a subclass of class I aminoacyl-tRNA synthetases"/>
    <property type="match status" value="1"/>
</dbReference>
<evidence type="ECO:0000256" key="9">
    <source>
        <dbReference type="ARBA" id="ARBA00030904"/>
    </source>
</evidence>
<keyword evidence="5 11" id="KW-0547">Nucleotide-binding</keyword>
<feature type="signal peptide" evidence="12">
    <location>
        <begin position="1"/>
        <end position="29"/>
    </location>
</feature>
<feature type="domain" description="Methionyl/Leucyl tRNA synthetase" evidence="13">
    <location>
        <begin position="164"/>
        <end position="376"/>
    </location>
</feature>
<dbReference type="PANTHER" id="PTHR43326:SF1">
    <property type="entry name" value="METHIONINE--TRNA LIGASE, MITOCHONDRIAL"/>
    <property type="match status" value="1"/>
</dbReference>
<evidence type="ECO:0000313" key="15">
    <source>
        <dbReference type="Proteomes" id="UP000176666"/>
    </source>
</evidence>
<dbReference type="AlphaFoldDB" id="A0A1F5GVG9"/>
<dbReference type="EC" id="6.1.1.10" evidence="2"/>
<dbReference type="Gene3D" id="3.40.50.620">
    <property type="entry name" value="HUPs"/>
    <property type="match status" value="1"/>
</dbReference>
<dbReference type="EMBL" id="MFBJ01000042">
    <property type="protein sequence ID" value="OGD95848.1"/>
    <property type="molecule type" value="Genomic_DNA"/>
</dbReference>
<evidence type="ECO:0000256" key="7">
    <source>
        <dbReference type="ARBA" id="ARBA00022917"/>
    </source>
</evidence>
<evidence type="ECO:0000256" key="10">
    <source>
        <dbReference type="ARBA" id="ARBA00047364"/>
    </source>
</evidence>
<reference evidence="14 15" key="1">
    <citation type="journal article" date="2016" name="Nat. Commun.">
        <title>Thousands of microbial genomes shed light on interconnected biogeochemical processes in an aquifer system.</title>
        <authorList>
            <person name="Anantharaman K."/>
            <person name="Brown C.T."/>
            <person name="Hug L.A."/>
            <person name="Sharon I."/>
            <person name="Castelle C.J."/>
            <person name="Probst A.J."/>
            <person name="Thomas B.C."/>
            <person name="Singh A."/>
            <person name="Wilkins M.J."/>
            <person name="Karaoz U."/>
            <person name="Brodie E.L."/>
            <person name="Williams K.H."/>
            <person name="Hubbard S.S."/>
            <person name="Banfield J.F."/>
        </authorList>
    </citation>
    <scope>NUCLEOTIDE SEQUENCE [LARGE SCALE GENOMIC DNA]</scope>
</reference>
<dbReference type="GO" id="GO:0004825">
    <property type="term" value="F:methionine-tRNA ligase activity"/>
    <property type="evidence" value="ECO:0007669"/>
    <property type="project" value="UniProtKB-EC"/>
</dbReference>
<protein>
    <recommendedName>
        <fullName evidence="3">Methionine--tRNA ligase</fullName>
        <ecNumber evidence="2">6.1.1.10</ecNumber>
    </recommendedName>
    <alternativeName>
        <fullName evidence="9">Methionyl-tRNA synthetase</fullName>
    </alternativeName>
</protein>
<evidence type="ECO:0000256" key="2">
    <source>
        <dbReference type="ARBA" id="ARBA00012838"/>
    </source>
</evidence>
<evidence type="ECO:0000256" key="8">
    <source>
        <dbReference type="ARBA" id="ARBA00023146"/>
    </source>
</evidence>
<dbReference type="CDD" id="cd00814">
    <property type="entry name" value="MetRS_core"/>
    <property type="match status" value="1"/>
</dbReference>
<accession>A0A1F5GVG9</accession>
<dbReference type="PRINTS" id="PR01041">
    <property type="entry name" value="TRNASYNTHMET"/>
</dbReference>
<dbReference type="NCBIfam" id="TIGR00398">
    <property type="entry name" value="metG"/>
    <property type="match status" value="1"/>
</dbReference>
<keyword evidence="8 11" id="KW-0030">Aminoacyl-tRNA synthetase</keyword>
<keyword evidence="12" id="KW-0732">Signal</keyword>
<dbReference type="Proteomes" id="UP000176666">
    <property type="component" value="Unassembled WGS sequence"/>
</dbReference>
<sequence>MRKYCLKLLYLRFVLKRLYITTAIPYVNAAPHIGFALEAVQADCLARYYRASGFDVLFSSGTDENSLKNVQAAEAEGIPVKKLVDKYSSQFADLKEALNLSWDIFNRTSLSHHFTGAQKLWQLVKQEDIYKKHYQGLYCVGCETFYDPKEITGGKCLEGHQNIEEIKEENYFFKLSNYQKYLEKLITTDRLRLVPQTRENEVLSFINRGLEDFSISRSRERARGWGVPVPNDPSQVIYVWFDALTTYLTSLGFGTEEKLYKKYWLQNANKLHLIGKGISRFHAIYWPAMLTSAGIDLPNTEFIHGYVTVEGQKISKSSGITIDPFDLTDKFGADAIRYYLLREIPAHGDGDFSIKRFKDLYNGELANGLGNLIARVARLAADTKLNLPPKKNITFKKVILENIKIFRFDLALIHLWENITFLDKKINDEKPWKLDGQKLKKTITPIALEIRDIAANLSPFLPETSEKIMNQFTGKVTQSEPLFPRI</sequence>
<keyword evidence="6 11" id="KW-0067">ATP-binding</keyword>
<comment type="catalytic activity">
    <reaction evidence="10">
        <text>tRNA(Met) + L-methionine + ATP = L-methionyl-tRNA(Met) + AMP + diphosphate</text>
        <dbReference type="Rhea" id="RHEA:13481"/>
        <dbReference type="Rhea" id="RHEA-COMP:9667"/>
        <dbReference type="Rhea" id="RHEA-COMP:9698"/>
        <dbReference type="ChEBI" id="CHEBI:30616"/>
        <dbReference type="ChEBI" id="CHEBI:33019"/>
        <dbReference type="ChEBI" id="CHEBI:57844"/>
        <dbReference type="ChEBI" id="CHEBI:78442"/>
        <dbReference type="ChEBI" id="CHEBI:78530"/>
        <dbReference type="ChEBI" id="CHEBI:456215"/>
        <dbReference type="EC" id="6.1.1.10"/>
    </reaction>
</comment>
<dbReference type="InterPro" id="IPR033911">
    <property type="entry name" value="MetRS_core"/>
</dbReference>
<comment type="similarity">
    <text evidence="11">Belongs to the class-I aminoacyl-tRNA synthetase family.</text>
</comment>
<evidence type="ECO:0000256" key="4">
    <source>
        <dbReference type="ARBA" id="ARBA00022598"/>
    </source>
</evidence>
<dbReference type="Gene3D" id="1.10.730.10">
    <property type="entry name" value="Isoleucyl-tRNA Synthetase, Domain 1"/>
    <property type="match status" value="1"/>
</dbReference>
<evidence type="ECO:0000256" key="3">
    <source>
        <dbReference type="ARBA" id="ARBA00018753"/>
    </source>
</evidence>
<name>A0A1F5GVG9_9BACT</name>
<dbReference type="Gene3D" id="2.170.220.10">
    <property type="match status" value="1"/>
</dbReference>
<comment type="function">
    <text evidence="1">Is required not only for elongation of protein synthesis but also for the initiation of all mRNA translation through initiator tRNA(fMet) aminoacylation.</text>
</comment>
<dbReference type="InterPro" id="IPR014729">
    <property type="entry name" value="Rossmann-like_a/b/a_fold"/>
</dbReference>
<keyword evidence="4 11" id="KW-0436">Ligase</keyword>
<comment type="caution">
    <text evidence="14">The sequence shown here is derived from an EMBL/GenBank/DDBJ whole genome shotgun (WGS) entry which is preliminary data.</text>
</comment>
<dbReference type="InterPro" id="IPR015413">
    <property type="entry name" value="Methionyl/Leucyl_tRNA_Synth"/>
</dbReference>
<feature type="domain" description="Methionyl/Leucyl tRNA synthetase" evidence="13">
    <location>
        <begin position="19"/>
        <end position="156"/>
    </location>
</feature>
<evidence type="ECO:0000313" key="14">
    <source>
        <dbReference type="EMBL" id="OGD95848.1"/>
    </source>
</evidence>
<dbReference type="Pfam" id="PF09334">
    <property type="entry name" value="tRNA-synt_1g"/>
    <property type="match status" value="2"/>
</dbReference>
<feature type="chain" id="PRO_5009518740" description="Methionine--tRNA ligase" evidence="12">
    <location>
        <begin position="30"/>
        <end position="486"/>
    </location>
</feature>
<evidence type="ECO:0000256" key="11">
    <source>
        <dbReference type="RuleBase" id="RU363039"/>
    </source>
</evidence>
<dbReference type="GO" id="GO:0006431">
    <property type="term" value="P:methionyl-tRNA aminoacylation"/>
    <property type="evidence" value="ECO:0007669"/>
    <property type="project" value="InterPro"/>
</dbReference>
<evidence type="ECO:0000256" key="1">
    <source>
        <dbReference type="ARBA" id="ARBA00003314"/>
    </source>
</evidence>
<gene>
    <name evidence="14" type="ORF">A3F02_02190</name>
</gene>